<dbReference type="OrthoDB" id="92254at2"/>
<evidence type="ECO:0000256" key="1">
    <source>
        <dbReference type="ARBA" id="ARBA00007734"/>
    </source>
</evidence>
<evidence type="ECO:0000259" key="4">
    <source>
        <dbReference type="Pfam" id="PF01464"/>
    </source>
</evidence>
<comment type="caution">
    <text evidence="6">The sequence shown here is derived from an EMBL/GenBank/DDBJ whole genome shotgun (WGS) entry which is preliminary data.</text>
</comment>
<keyword evidence="7" id="KW-1185">Reference proteome</keyword>
<dbReference type="EMBL" id="MUZR01000014">
    <property type="protein sequence ID" value="OOC10491.1"/>
    <property type="molecule type" value="Genomic_DNA"/>
</dbReference>
<evidence type="ECO:0000313" key="7">
    <source>
        <dbReference type="Proteomes" id="UP000189177"/>
    </source>
</evidence>
<dbReference type="InterPro" id="IPR023346">
    <property type="entry name" value="Lysozyme-like_dom_sf"/>
</dbReference>
<dbReference type="CDD" id="cd00254">
    <property type="entry name" value="LT-like"/>
    <property type="match status" value="1"/>
</dbReference>
<protein>
    <submittedName>
        <fullName evidence="6">Lytic transglycosylase</fullName>
    </submittedName>
</protein>
<dbReference type="Proteomes" id="UP000189177">
    <property type="component" value="Unassembled WGS sequence"/>
</dbReference>
<reference evidence="6 7" key="1">
    <citation type="submission" date="2017-02" db="EMBL/GenBank/DDBJ databases">
        <title>Genomic diversity within the haloalkaliphilic genus Thioalkalivibrio.</title>
        <authorList>
            <person name="Ahn A.-C."/>
            <person name="Meier-Kolthoff J."/>
            <person name="Overmars L."/>
            <person name="Richter M."/>
            <person name="Woyke T."/>
            <person name="Sorokin D.Y."/>
            <person name="Muyzer G."/>
        </authorList>
    </citation>
    <scope>NUCLEOTIDE SEQUENCE [LARGE SCALE GENOMIC DNA]</scope>
    <source>
        <strain evidence="6 7">HL17</strain>
    </source>
</reference>
<feature type="domain" description="DUF4124" evidence="5">
    <location>
        <begin position="17"/>
        <end position="45"/>
    </location>
</feature>
<accession>A0A1V2ZZI3</accession>
<organism evidence="6 7">
    <name type="scientific">Thioalkalivibrio halophilus</name>
    <dbReference type="NCBI Taxonomy" id="252474"/>
    <lineage>
        <taxon>Bacteria</taxon>
        <taxon>Pseudomonadati</taxon>
        <taxon>Pseudomonadota</taxon>
        <taxon>Gammaproteobacteria</taxon>
        <taxon>Chromatiales</taxon>
        <taxon>Ectothiorhodospiraceae</taxon>
        <taxon>Thioalkalivibrio</taxon>
    </lineage>
</organism>
<dbReference type="Pfam" id="PF01464">
    <property type="entry name" value="SLT"/>
    <property type="match status" value="1"/>
</dbReference>
<evidence type="ECO:0000256" key="3">
    <source>
        <dbReference type="SAM" id="SignalP"/>
    </source>
</evidence>
<dbReference type="PANTHER" id="PTHR37423">
    <property type="entry name" value="SOLUBLE LYTIC MUREIN TRANSGLYCOSYLASE-RELATED"/>
    <property type="match status" value="1"/>
</dbReference>
<feature type="compositionally biased region" description="Low complexity" evidence="2">
    <location>
        <begin position="53"/>
        <end position="65"/>
    </location>
</feature>
<comment type="similarity">
    <text evidence="1">Belongs to the transglycosylase Slt family.</text>
</comment>
<dbReference type="SUPFAM" id="SSF53955">
    <property type="entry name" value="Lysozyme-like"/>
    <property type="match status" value="1"/>
</dbReference>
<feature type="chain" id="PRO_5013115801" evidence="3">
    <location>
        <begin position="26"/>
        <end position="258"/>
    </location>
</feature>
<dbReference type="Gene3D" id="1.10.530.10">
    <property type="match status" value="1"/>
</dbReference>
<feature type="signal peptide" evidence="3">
    <location>
        <begin position="1"/>
        <end position="25"/>
    </location>
</feature>
<dbReference type="InterPro" id="IPR025392">
    <property type="entry name" value="DUF4124"/>
</dbReference>
<dbReference type="Pfam" id="PF13511">
    <property type="entry name" value="DUF4124"/>
    <property type="match status" value="1"/>
</dbReference>
<proteinExistence type="inferred from homology"/>
<name>A0A1V2ZZI3_9GAMM</name>
<dbReference type="RefSeq" id="WP_077243970.1">
    <property type="nucleotide sequence ID" value="NZ_MUZR01000014.1"/>
</dbReference>
<dbReference type="GO" id="GO:0000270">
    <property type="term" value="P:peptidoglycan metabolic process"/>
    <property type="evidence" value="ECO:0007669"/>
    <property type="project" value="InterPro"/>
</dbReference>
<dbReference type="STRING" id="252474.B1A74_05145"/>
<dbReference type="PANTHER" id="PTHR37423:SF2">
    <property type="entry name" value="MEMBRANE-BOUND LYTIC MUREIN TRANSGLYCOSYLASE C"/>
    <property type="match status" value="1"/>
</dbReference>
<gene>
    <name evidence="6" type="ORF">B1A74_05145</name>
</gene>
<evidence type="ECO:0000256" key="2">
    <source>
        <dbReference type="SAM" id="MobiDB-lite"/>
    </source>
</evidence>
<dbReference type="PROSITE" id="PS00922">
    <property type="entry name" value="TRANSGLYCOSYLASE"/>
    <property type="match status" value="1"/>
</dbReference>
<sequence>MSALTLAVGSLALAGGLAAPLPAQADFYTWIDDDGARVISDEPPEHGDYEDVPGPSSTRGNTTTGGDDGWSPTEIFVFEGPDGERLVTNLRNQGPGMELIAQYGRPPARARCGRNAQRAMASGGGEYADIIHDAAGREGVDPDLVLSVIHVESCFDPEAVSRVGAHGLMQLMPATAAELGVTDRFDPAQNVQGGVRYLAAMLQRFDGDLDLALAAYNAGPGAVERHGGVPPYEETREYIRRIGRHYNGDQPLVRAGSG</sequence>
<dbReference type="GO" id="GO:0008933">
    <property type="term" value="F:peptidoglycan lytic transglycosylase activity"/>
    <property type="evidence" value="ECO:0007669"/>
    <property type="project" value="InterPro"/>
</dbReference>
<dbReference type="AlphaFoldDB" id="A0A1V2ZZI3"/>
<evidence type="ECO:0000259" key="5">
    <source>
        <dbReference type="Pfam" id="PF13511"/>
    </source>
</evidence>
<evidence type="ECO:0000313" key="6">
    <source>
        <dbReference type="EMBL" id="OOC10491.1"/>
    </source>
</evidence>
<feature type="compositionally biased region" description="Basic and acidic residues" evidence="2">
    <location>
        <begin position="38"/>
        <end position="49"/>
    </location>
</feature>
<feature type="domain" description="Transglycosylase SLT" evidence="4">
    <location>
        <begin position="131"/>
        <end position="228"/>
    </location>
</feature>
<dbReference type="InterPro" id="IPR000189">
    <property type="entry name" value="Transglyc_AS"/>
</dbReference>
<feature type="region of interest" description="Disordered" evidence="2">
    <location>
        <begin position="38"/>
        <end position="71"/>
    </location>
</feature>
<dbReference type="InterPro" id="IPR008258">
    <property type="entry name" value="Transglycosylase_SLT_dom_1"/>
</dbReference>
<dbReference type="GO" id="GO:0016020">
    <property type="term" value="C:membrane"/>
    <property type="evidence" value="ECO:0007669"/>
    <property type="project" value="InterPro"/>
</dbReference>
<keyword evidence="3" id="KW-0732">Signal</keyword>